<organism evidence="2 3">
    <name type="scientific">Clostridium saudiense</name>
    <dbReference type="NCBI Taxonomy" id="1414720"/>
    <lineage>
        <taxon>Bacteria</taxon>
        <taxon>Bacillati</taxon>
        <taxon>Bacillota</taxon>
        <taxon>Clostridia</taxon>
        <taxon>Eubacteriales</taxon>
        <taxon>Clostridiaceae</taxon>
        <taxon>Clostridium</taxon>
    </lineage>
</organism>
<evidence type="ECO:0008006" key="4">
    <source>
        <dbReference type="Google" id="ProtNLM"/>
    </source>
</evidence>
<gene>
    <name evidence="2" type="ORF">H6A19_06535</name>
</gene>
<accession>A0ABS2FEL0</accession>
<evidence type="ECO:0000313" key="2">
    <source>
        <dbReference type="EMBL" id="MBM6818998.1"/>
    </source>
</evidence>
<dbReference type="Proteomes" id="UP000767334">
    <property type="component" value="Unassembled WGS sequence"/>
</dbReference>
<feature type="chain" id="PRO_5046896854" description="Lipoprotein" evidence="1">
    <location>
        <begin position="24"/>
        <end position="134"/>
    </location>
</feature>
<reference evidence="2 3" key="1">
    <citation type="journal article" date="2021" name="Sci. Rep.">
        <title>The distribution of antibiotic resistance genes in chicken gut microbiota commensals.</title>
        <authorList>
            <person name="Juricova H."/>
            <person name="Matiasovicova J."/>
            <person name="Kubasova T."/>
            <person name="Cejkova D."/>
            <person name="Rychlik I."/>
        </authorList>
    </citation>
    <scope>NUCLEOTIDE SEQUENCE [LARGE SCALE GENOMIC DNA]</scope>
    <source>
        <strain evidence="2 3">An435</strain>
    </source>
</reference>
<dbReference type="PROSITE" id="PS51257">
    <property type="entry name" value="PROKAR_LIPOPROTEIN"/>
    <property type="match status" value="1"/>
</dbReference>
<protein>
    <recommendedName>
        <fullName evidence="4">Lipoprotein</fullName>
    </recommendedName>
</protein>
<keyword evidence="1" id="KW-0732">Signal</keyword>
<evidence type="ECO:0000313" key="3">
    <source>
        <dbReference type="Proteomes" id="UP000767334"/>
    </source>
</evidence>
<dbReference type="RefSeq" id="WP_195516134.1">
    <property type="nucleotide sequence ID" value="NZ_JACJLL010000029.1"/>
</dbReference>
<feature type="signal peptide" evidence="1">
    <location>
        <begin position="1"/>
        <end position="23"/>
    </location>
</feature>
<name>A0ABS2FEL0_9CLOT</name>
<dbReference type="EMBL" id="JACJLL010000029">
    <property type="protein sequence ID" value="MBM6818998.1"/>
    <property type="molecule type" value="Genomic_DNA"/>
</dbReference>
<sequence>MKHKRILVLTLLFLLICSCNVFASKRPEPNAIFMGEVEEVKRNENDNTLNIKVKGYLKGLTVKDQELIAVVDNETLIIPNECPKEGEEIDIKKVDPKVFKVEKGDVVLFVLSEAMTKSNPPQASAKAIQVTYKK</sequence>
<comment type="caution">
    <text evidence="2">The sequence shown here is derived from an EMBL/GenBank/DDBJ whole genome shotgun (WGS) entry which is preliminary data.</text>
</comment>
<proteinExistence type="predicted"/>
<keyword evidence="3" id="KW-1185">Reference proteome</keyword>
<evidence type="ECO:0000256" key="1">
    <source>
        <dbReference type="SAM" id="SignalP"/>
    </source>
</evidence>